<proteinExistence type="predicted"/>
<evidence type="ECO:0000313" key="3">
    <source>
        <dbReference type="Proteomes" id="UP000675163"/>
    </source>
</evidence>
<reference evidence="2" key="1">
    <citation type="submission" date="2021-02" db="EMBL/GenBank/DDBJ databases">
        <title>Sequencing the genomes of 1000 actinobacteria strains.</title>
        <authorList>
            <person name="Klenk H.-P."/>
        </authorList>
    </citation>
    <scope>NUCLEOTIDE SEQUENCE</scope>
    <source>
        <strain evidence="2">DSM 22850</strain>
    </source>
</reference>
<dbReference type="AlphaFoldDB" id="A0A940T3X5"/>
<dbReference type="PANTHER" id="PTHR11895:SF151">
    <property type="entry name" value="GLUTAMYL-TRNA(GLN) AMIDOTRANSFERASE SUBUNIT A"/>
    <property type="match status" value="1"/>
</dbReference>
<organism evidence="2 3">
    <name type="scientific">Leucobacter exalbidus</name>
    <dbReference type="NCBI Taxonomy" id="662960"/>
    <lineage>
        <taxon>Bacteria</taxon>
        <taxon>Bacillati</taxon>
        <taxon>Actinomycetota</taxon>
        <taxon>Actinomycetes</taxon>
        <taxon>Micrococcales</taxon>
        <taxon>Microbacteriaceae</taxon>
        <taxon>Leucobacter</taxon>
    </lineage>
</organism>
<dbReference type="EMBL" id="JAFIDA010000001">
    <property type="protein sequence ID" value="MBP1326249.1"/>
    <property type="molecule type" value="Genomic_DNA"/>
</dbReference>
<protein>
    <submittedName>
        <fullName evidence="2">Mandelamide amidase</fullName>
        <ecNumber evidence="2">3.5.1.86</ecNumber>
    </submittedName>
</protein>
<dbReference type="InterPro" id="IPR023631">
    <property type="entry name" value="Amidase_dom"/>
</dbReference>
<dbReference type="Proteomes" id="UP000675163">
    <property type="component" value="Unassembled WGS sequence"/>
</dbReference>
<sequence>MRIIDAHPIAIGARGMALGENSHRTLHEAELRLASWNASDALSQAKRDRFGSFVAVVDELHRPLNKASRGLLEGLPFAAKDNLNTARLPTTANTPSLLGHYSNADNPVIQRVSEAGAVLIAKTNMHELALGITSGAAAFPATTNPSDPSLVAGGSSGGSAAAVASGIVPFALGTDTGGSISIPAAWCGVYGLRPTTGRWPGGGLIPLSPTRDTVGVIAASLHTLAAVDAVVTQEHGHSSAANVPMSPLRIGVPKSTSPYVSDLSENVAGAWAMAVEALSSSARVELIPVDTHEFHEIEGQCGQEIELYEISHALTRYLENAPTSVTYARLCDEAAREDVKTLLAEAFQFRNRHDEYRRARRIREQLQGRYEALFREHNICSMLYPTTPITAPALAQETFTYERGAREAVFEVGTSNLNPGSVAGQPVVTVPIANPVSPKHVGLSLEGQRNDDRWLLAVAAAVVEILALAVSPR</sequence>
<keyword evidence="2" id="KW-0378">Hydrolase</keyword>
<name>A0A940T3X5_9MICO</name>
<feature type="domain" description="Amidase" evidence="1">
    <location>
        <begin position="66"/>
        <end position="456"/>
    </location>
</feature>
<dbReference type="Gene3D" id="3.90.1300.10">
    <property type="entry name" value="Amidase signature (AS) domain"/>
    <property type="match status" value="1"/>
</dbReference>
<dbReference type="GO" id="GO:0050537">
    <property type="term" value="F:mandelamide amidase activity"/>
    <property type="evidence" value="ECO:0007669"/>
    <property type="project" value="UniProtKB-EC"/>
</dbReference>
<dbReference type="InterPro" id="IPR036928">
    <property type="entry name" value="AS_sf"/>
</dbReference>
<comment type="caution">
    <text evidence="2">The sequence shown here is derived from an EMBL/GenBank/DDBJ whole genome shotgun (WGS) entry which is preliminary data.</text>
</comment>
<evidence type="ECO:0000259" key="1">
    <source>
        <dbReference type="Pfam" id="PF01425"/>
    </source>
</evidence>
<dbReference type="PANTHER" id="PTHR11895">
    <property type="entry name" value="TRANSAMIDASE"/>
    <property type="match status" value="1"/>
</dbReference>
<dbReference type="EC" id="3.5.1.86" evidence="2"/>
<accession>A0A940T3X5</accession>
<dbReference type="InterPro" id="IPR000120">
    <property type="entry name" value="Amidase"/>
</dbReference>
<dbReference type="SUPFAM" id="SSF75304">
    <property type="entry name" value="Amidase signature (AS) enzymes"/>
    <property type="match status" value="1"/>
</dbReference>
<dbReference type="Pfam" id="PF01425">
    <property type="entry name" value="Amidase"/>
    <property type="match status" value="1"/>
</dbReference>
<dbReference type="RefSeq" id="WP_209705192.1">
    <property type="nucleotide sequence ID" value="NZ_JAFIDA010000001.1"/>
</dbReference>
<keyword evidence="3" id="KW-1185">Reference proteome</keyword>
<gene>
    <name evidence="2" type="ORF">JOF28_001481</name>
</gene>
<evidence type="ECO:0000313" key="2">
    <source>
        <dbReference type="EMBL" id="MBP1326249.1"/>
    </source>
</evidence>